<sequence length="121" mass="13739">MISNSSGAIVHPIILNPVDEVDIEVINIDEVTKIPPTQPTTSKNLTRTGSAASEIVKKGKKRTAEESRAEYAEYLNKKLKIKKDYYDAKIEHLRQQTVLMEQQLIINTQLLELKKLKYSSN</sequence>
<dbReference type="EMBL" id="GEZM01060078">
    <property type="protein sequence ID" value="JAV71294.1"/>
    <property type="molecule type" value="Transcribed_RNA"/>
</dbReference>
<accession>A0A1Y1LCC9</accession>
<evidence type="ECO:0000256" key="1">
    <source>
        <dbReference type="SAM" id="MobiDB-lite"/>
    </source>
</evidence>
<dbReference type="AlphaFoldDB" id="A0A1Y1LCC9"/>
<protein>
    <submittedName>
        <fullName evidence="2">Uncharacterized protein</fullName>
    </submittedName>
</protein>
<dbReference type="EMBL" id="GEZM01060075">
    <property type="protein sequence ID" value="JAV71302.1"/>
    <property type="molecule type" value="Transcribed_RNA"/>
</dbReference>
<dbReference type="EMBL" id="GEZM01060076">
    <property type="protein sequence ID" value="JAV71301.1"/>
    <property type="molecule type" value="Transcribed_RNA"/>
</dbReference>
<feature type="region of interest" description="Disordered" evidence="1">
    <location>
        <begin position="36"/>
        <end position="65"/>
    </location>
</feature>
<evidence type="ECO:0000313" key="2">
    <source>
        <dbReference type="EMBL" id="JAV71294.1"/>
    </source>
</evidence>
<dbReference type="EMBL" id="GEZM01060077">
    <property type="protein sequence ID" value="JAV71297.1"/>
    <property type="molecule type" value="Transcribed_RNA"/>
</dbReference>
<organism evidence="2">
    <name type="scientific">Photinus pyralis</name>
    <name type="common">Common eastern firefly</name>
    <name type="synonym">Lampyris pyralis</name>
    <dbReference type="NCBI Taxonomy" id="7054"/>
    <lineage>
        <taxon>Eukaryota</taxon>
        <taxon>Metazoa</taxon>
        <taxon>Ecdysozoa</taxon>
        <taxon>Arthropoda</taxon>
        <taxon>Hexapoda</taxon>
        <taxon>Insecta</taxon>
        <taxon>Pterygota</taxon>
        <taxon>Neoptera</taxon>
        <taxon>Endopterygota</taxon>
        <taxon>Coleoptera</taxon>
        <taxon>Polyphaga</taxon>
        <taxon>Elateriformia</taxon>
        <taxon>Elateroidea</taxon>
        <taxon>Lampyridae</taxon>
        <taxon>Lampyrinae</taxon>
        <taxon>Photinus</taxon>
    </lineage>
</organism>
<reference evidence="2" key="1">
    <citation type="journal article" date="2016" name="Sci. Rep.">
        <title>Molecular characterization of firefly nuptial gifts: a multi-omics approach sheds light on postcopulatory sexual selection.</title>
        <authorList>
            <person name="Al-Wathiqui N."/>
            <person name="Fallon T.R."/>
            <person name="South A."/>
            <person name="Weng J.K."/>
            <person name="Lewis S.M."/>
        </authorList>
    </citation>
    <scope>NUCLEOTIDE SEQUENCE</scope>
</reference>
<proteinExistence type="predicted"/>
<name>A0A1Y1LCC9_PHOPY</name>
<feature type="compositionally biased region" description="Polar residues" evidence="1">
    <location>
        <begin position="39"/>
        <end position="51"/>
    </location>
</feature>